<dbReference type="Proteomes" id="UP000326198">
    <property type="component" value="Unassembled WGS sequence"/>
</dbReference>
<dbReference type="InterPro" id="IPR006683">
    <property type="entry name" value="Thioestr_dom"/>
</dbReference>
<gene>
    <name evidence="2" type="ORF">BDV26DRAFT_45116</name>
</gene>
<evidence type="ECO:0000313" key="2">
    <source>
        <dbReference type="EMBL" id="KAE8374364.1"/>
    </source>
</evidence>
<feature type="domain" description="Thioesterase" evidence="1">
    <location>
        <begin position="86"/>
        <end position="137"/>
    </location>
</feature>
<dbReference type="Pfam" id="PF03061">
    <property type="entry name" value="4HBT"/>
    <property type="match status" value="1"/>
</dbReference>
<dbReference type="EMBL" id="ML736287">
    <property type="protein sequence ID" value="KAE8374364.1"/>
    <property type="molecule type" value="Genomic_DNA"/>
</dbReference>
<proteinExistence type="predicted"/>
<sequence>MSRQEHLIDFTPYPWCQQIISSPAWHPQTTRSTSTNRLFTETLWTDVTIRAHASFYKPPTATPPTETGGEVRLLVSLGAGLDGHAGYCHGGILALIFDDTIHELVEKELKEAAVTATLNVSYRRPVATPAVVLCRVWSEKGPVGRKWVVRATIEDGVGGVFAECESLVVRKRKEGL</sequence>
<dbReference type="PANTHER" id="PTHR47260">
    <property type="entry name" value="UPF0644 PROTEIN PB2B4.06"/>
    <property type="match status" value="1"/>
</dbReference>
<accession>A0A5N7AWY5</accession>
<dbReference type="SUPFAM" id="SSF54637">
    <property type="entry name" value="Thioesterase/thiol ester dehydrase-isomerase"/>
    <property type="match status" value="1"/>
</dbReference>
<evidence type="ECO:0000259" key="1">
    <source>
        <dbReference type="Pfam" id="PF03061"/>
    </source>
</evidence>
<dbReference type="PANTHER" id="PTHR47260:SF3">
    <property type="entry name" value="THIOESTERASE FAMILY PROTEIN (AFU_ORTHOLOGUE AFUA_7G03960)"/>
    <property type="match status" value="1"/>
</dbReference>
<evidence type="ECO:0000313" key="3">
    <source>
        <dbReference type="Proteomes" id="UP000326198"/>
    </source>
</evidence>
<dbReference type="OrthoDB" id="506431at2759"/>
<name>A0A5N7AWY5_9EURO</name>
<protein>
    <submittedName>
        <fullName evidence="2">HotDog domain-containing protein</fullName>
    </submittedName>
</protein>
<organism evidence="2 3">
    <name type="scientific">Aspergillus bertholletiae</name>
    <dbReference type="NCBI Taxonomy" id="1226010"/>
    <lineage>
        <taxon>Eukaryota</taxon>
        <taxon>Fungi</taxon>
        <taxon>Dikarya</taxon>
        <taxon>Ascomycota</taxon>
        <taxon>Pezizomycotina</taxon>
        <taxon>Eurotiomycetes</taxon>
        <taxon>Eurotiomycetidae</taxon>
        <taxon>Eurotiales</taxon>
        <taxon>Aspergillaceae</taxon>
        <taxon>Aspergillus</taxon>
        <taxon>Aspergillus subgen. Circumdati</taxon>
    </lineage>
</organism>
<dbReference type="Gene3D" id="3.10.129.10">
    <property type="entry name" value="Hotdog Thioesterase"/>
    <property type="match status" value="1"/>
</dbReference>
<dbReference type="InterPro" id="IPR052061">
    <property type="entry name" value="PTE-AB_protein"/>
</dbReference>
<dbReference type="CDD" id="cd03443">
    <property type="entry name" value="PaaI_thioesterase"/>
    <property type="match status" value="1"/>
</dbReference>
<reference evidence="2 3" key="1">
    <citation type="submission" date="2019-04" db="EMBL/GenBank/DDBJ databases">
        <title>Friends and foes A comparative genomics studyof 23 Aspergillus species from section Flavi.</title>
        <authorList>
            <consortium name="DOE Joint Genome Institute"/>
            <person name="Kjaerbolling I."/>
            <person name="Vesth T."/>
            <person name="Frisvad J.C."/>
            <person name="Nybo J.L."/>
            <person name="Theobald S."/>
            <person name="Kildgaard S."/>
            <person name="Isbrandt T."/>
            <person name="Kuo A."/>
            <person name="Sato A."/>
            <person name="Lyhne E.K."/>
            <person name="Kogle M.E."/>
            <person name="Wiebenga A."/>
            <person name="Kun R.S."/>
            <person name="Lubbers R.J."/>
            <person name="Makela M.R."/>
            <person name="Barry K."/>
            <person name="Chovatia M."/>
            <person name="Clum A."/>
            <person name="Daum C."/>
            <person name="Haridas S."/>
            <person name="He G."/>
            <person name="LaButti K."/>
            <person name="Lipzen A."/>
            <person name="Mondo S."/>
            <person name="Riley R."/>
            <person name="Salamov A."/>
            <person name="Simmons B.A."/>
            <person name="Magnuson J.K."/>
            <person name="Henrissat B."/>
            <person name="Mortensen U.H."/>
            <person name="Larsen T.O."/>
            <person name="Devries R.P."/>
            <person name="Grigoriev I.V."/>
            <person name="Machida M."/>
            <person name="Baker S.E."/>
            <person name="Andersen M.R."/>
        </authorList>
    </citation>
    <scope>NUCLEOTIDE SEQUENCE [LARGE SCALE GENOMIC DNA]</scope>
    <source>
        <strain evidence="2 3">IBT 29228</strain>
    </source>
</reference>
<dbReference type="InterPro" id="IPR029069">
    <property type="entry name" value="HotDog_dom_sf"/>
</dbReference>
<dbReference type="AlphaFoldDB" id="A0A5N7AWY5"/>
<keyword evidence="3" id="KW-1185">Reference proteome</keyword>